<evidence type="ECO:0000256" key="13">
    <source>
        <dbReference type="ARBA" id="ARBA00041418"/>
    </source>
</evidence>
<dbReference type="GO" id="GO:0032153">
    <property type="term" value="C:cell division site"/>
    <property type="evidence" value="ECO:0007669"/>
    <property type="project" value="TreeGrafter"/>
</dbReference>
<accession>A0A4R5C2Z6</accession>
<organism evidence="17 18">
    <name type="scientific">Flavobacterium cellulosilyticum</name>
    <dbReference type="NCBI Taxonomy" id="2541731"/>
    <lineage>
        <taxon>Bacteria</taxon>
        <taxon>Pseudomonadati</taxon>
        <taxon>Bacteroidota</taxon>
        <taxon>Flavobacteriia</taxon>
        <taxon>Flavobacteriales</taxon>
        <taxon>Flavobacteriaceae</taxon>
        <taxon>Flavobacterium</taxon>
    </lineage>
</organism>
<keyword evidence="5" id="KW-0133">Cell shape</keyword>
<evidence type="ECO:0000313" key="17">
    <source>
        <dbReference type="EMBL" id="TDD94018.1"/>
    </source>
</evidence>
<evidence type="ECO:0000256" key="1">
    <source>
        <dbReference type="ARBA" id="ARBA00004141"/>
    </source>
</evidence>
<evidence type="ECO:0000256" key="16">
    <source>
        <dbReference type="SAM" id="Phobius"/>
    </source>
</evidence>
<keyword evidence="17" id="KW-0132">Cell division</keyword>
<dbReference type="PANTHER" id="PTHR30474">
    <property type="entry name" value="CELL CYCLE PROTEIN"/>
    <property type="match status" value="1"/>
</dbReference>
<keyword evidence="7 16" id="KW-1133">Transmembrane helix</keyword>
<dbReference type="InterPro" id="IPR001182">
    <property type="entry name" value="FtsW/RodA"/>
</dbReference>
<keyword evidence="3" id="KW-0808">Transferase</keyword>
<name>A0A4R5C2Z6_9FLAO</name>
<dbReference type="AlphaFoldDB" id="A0A4R5C2Z6"/>
<evidence type="ECO:0000256" key="10">
    <source>
        <dbReference type="ARBA" id="ARBA00033270"/>
    </source>
</evidence>
<evidence type="ECO:0000256" key="11">
    <source>
        <dbReference type="ARBA" id="ARBA00038053"/>
    </source>
</evidence>
<keyword evidence="18" id="KW-1185">Reference proteome</keyword>
<feature type="transmembrane region" description="Helical" evidence="16">
    <location>
        <begin position="287"/>
        <end position="308"/>
    </location>
</feature>
<comment type="caution">
    <text evidence="17">The sequence shown here is derived from an EMBL/GenBank/DDBJ whole genome shotgun (WGS) entry which is preliminary data.</text>
</comment>
<dbReference type="OrthoDB" id="9812661at2"/>
<evidence type="ECO:0000313" key="18">
    <source>
        <dbReference type="Proteomes" id="UP000295479"/>
    </source>
</evidence>
<feature type="transmembrane region" description="Helical" evidence="16">
    <location>
        <begin position="192"/>
        <end position="210"/>
    </location>
</feature>
<feature type="transmembrane region" description="Helical" evidence="16">
    <location>
        <begin position="13"/>
        <end position="38"/>
    </location>
</feature>
<evidence type="ECO:0000256" key="4">
    <source>
        <dbReference type="ARBA" id="ARBA00022692"/>
    </source>
</evidence>
<reference evidence="17 18" key="1">
    <citation type="submission" date="2019-03" db="EMBL/GenBank/DDBJ databases">
        <title>Flavobacterium AR-3-4 sp. nov. isolated from arctic soil.</title>
        <authorList>
            <person name="Chaudhary D.K."/>
        </authorList>
    </citation>
    <scope>NUCLEOTIDE SEQUENCE [LARGE SCALE GENOMIC DNA]</scope>
    <source>
        <strain evidence="17 18">AR-3-4</strain>
    </source>
</reference>
<evidence type="ECO:0000256" key="6">
    <source>
        <dbReference type="ARBA" id="ARBA00022984"/>
    </source>
</evidence>
<evidence type="ECO:0000256" key="3">
    <source>
        <dbReference type="ARBA" id="ARBA00022679"/>
    </source>
</evidence>
<protein>
    <recommendedName>
        <fullName evidence="12">Probable peptidoglycan glycosyltransferase FtsW</fullName>
        <ecNumber evidence="14">2.4.99.28</ecNumber>
    </recommendedName>
    <alternativeName>
        <fullName evidence="13">Cell division protein FtsW</fullName>
    </alternativeName>
    <alternativeName>
        <fullName evidence="10">Cell wall polymerase</fullName>
    </alternativeName>
    <alternativeName>
        <fullName evidence="9">Peptidoglycan polymerase</fullName>
    </alternativeName>
</protein>
<feature type="transmembrane region" description="Helical" evidence="16">
    <location>
        <begin position="157"/>
        <end position="185"/>
    </location>
</feature>
<dbReference type="GO" id="GO:0005886">
    <property type="term" value="C:plasma membrane"/>
    <property type="evidence" value="ECO:0007669"/>
    <property type="project" value="TreeGrafter"/>
</dbReference>
<evidence type="ECO:0000256" key="7">
    <source>
        <dbReference type="ARBA" id="ARBA00022989"/>
    </source>
</evidence>
<dbReference type="GO" id="GO:0051301">
    <property type="term" value="P:cell division"/>
    <property type="evidence" value="ECO:0007669"/>
    <property type="project" value="UniProtKB-KW"/>
</dbReference>
<keyword evidence="2" id="KW-0328">Glycosyltransferase</keyword>
<dbReference type="PANTHER" id="PTHR30474:SF2">
    <property type="entry name" value="PEPTIDOGLYCAN GLYCOSYLTRANSFERASE FTSW-RELATED"/>
    <property type="match status" value="1"/>
</dbReference>
<keyword evidence="4 16" id="KW-0812">Transmembrane</keyword>
<evidence type="ECO:0000256" key="2">
    <source>
        <dbReference type="ARBA" id="ARBA00022676"/>
    </source>
</evidence>
<dbReference type="RefSeq" id="WP_132009508.1">
    <property type="nucleotide sequence ID" value="NZ_SMFK01000020.1"/>
</dbReference>
<dbReference type="Pfam" id="PF01098">
    <property type="entry name" value="FTSW_RODA_SPOVE"/>
    <property type="match status" value="1"/>
</dbReference>
<feature type="transmembrane region" description="Helical" evidence="16">
    <location>
        <begin position="116"/>
        <end position="137"/>
    </location>
</feature>
<feature type="transmembrane region" description="Helical" evidence="16">
    <location>
        <begin position="50"/>
        <end position="68"/>
    </location>
</feature>
<sequence length="435" mass="48371">MKELINSLKGDKVIWSFVALLALFSFMPVFSASSNLAYLNHGTGNTLSYLLKHLAHIFIGFIIIYWVHKVPFHYYRGISIIALPIVWILLAYTLVKGTVIAGANASRWIQLPFIGISFQTSTLATLVLLVFVARYLSKKREEEVTFQTSLVELWMPVFITLGFVLPANFSTAALMFSMVLMLTFVGRYPLKYIGIIVGTGFAALALFVLLSKAFPDSHLFSRVDTWESRIENFRTNKPGEDDYQIEKAKIAIASGGIYGLGPGKSVQKHFLPQSSSDFIYAIIVEEWGLIGGLGVLFMYLLLFFRFVIAAHKANSLFGKLLVVGLGFPLIFQAMINMAVAVELLPVTGQTLPLISSGGSSIWMTCIALGIIINVTKKEEEIAQEMSDKAKREAALQRLIDKQLEEDIEEEEGATIEENYSIEEKVGNPMKAVLNK</sequence>
<feature type="transmembrane region" description="Helical" evidence="16">
    <location>
        <begin position="320"/>
        <end position="341"/>
    </location>
</feature>
<proteinExistence type="inferred from homology"/>
<comment type="catalytic activity">
    <reaction evidence="15">
        <text>[GlcNAc-(1-&gt;4)-Mur2Ac(oyl-L-Ala-gamma-D-Glu-L-Lys-D-Ala-D-Ala)](n)-di-trans,octa-cis-undecaprenyl diphosphate + beta-D-GlcNAc-(1-&gt;4)-Mur2Ac(oyl-L-Ala-gamma-D-Glu-L-Lys-D-Ala-D-Ala)-di-trans,octa-cis-undecaprenyl diphosphate = [GlcNAc-(1-&gt;4)-Mur2Ac(oyl-L-Ala-gamma-D-Glu-L-Lys-D-Ala-D-Ala)](n+1)-di-trans,octa-cis-undecaprenyl diphosphate + di-trans,octa-cis-undecaprenyl diphosphate + H(+)</text>
        <dbReference type="Rhea" id="RHEA:23708"/>
        <dbReference type="Rhea" id="RHEA-COMP:9602"/>
        <dbReference type="Rhea" id="RHEA-COMP:9603"/>
        <dbReference type="ChEBI" id="CHEBI:15378"/>
        <dbReference type="ChEBI" id="CHEBI:58405"/>
        <dbReference type="ChEBI" id="CHEBI:60033"/>
        <dbReference type="ChEBI" id="CHEBI:78435"/>
        <dbReference type="EC" id="2.4.99.28"/>
    </reaction>
</comment>
<evidence type="ECO:0000256" key="12">
    <source>
        <dbReference type="ARBA" id="ARBA00041185"/>
    </source>
</evidence>
<evidence type="ECO:0000256" key="8">
    <source>
        <dbReference type="ARBA" id="ARBA00023136"/>
    </source>
</evidence>
<dbReference type="GO" id="GO:0008955">
    <property type="term" value="F:peptidoglycan glycosyltransferase activity"/>
    <property type="evidence" value="ECO:0007669"/>
    <property type="project" value="UniProtKB-EC"/>
</dbReference>
<evidence type="ECO:0000256" key="9">
    <source>
        <dbReference type="ARBA" id="ARBA00032370"/>
    </source>
</evidence>
<dbReference type="EC" id="2.4.99.28" evidence="14"/>
<evidence type="ECO:0000256" key="5">
    <source>
        <dbReference type="ARBA" id="ARBA00022960"/>
    </source>
</evidence>
<feature type="transmembrane region" description="Helical" evidence="16">
    <location>
        <begin position="353"/>
        <end position="375"/>
    </location>
</feature>
<evidence type="ECO:0000256" key="15">
    <source>
        <dbReference type="ARBA" id="ARBA00049902"/>
    </source>
</evidence>
<dbReference type="GO" id="GO:0008360">
    <property type="term" value="P:regulation of cell shape"/>
    <property type="evidence" value="ECO:0007669"/>
    <property type="project" value="UniProtKB-KW"/>
</dbReference>
<gene>
    <name evidence="17" type="ORF">E0F76_17965</name>
</gene>
<feature type="transmembrane region" description="Helical" evidence="16">
    <location>
        <begin position="74"/>
        <end position="95"/>
    </location>
</feature>
<comment type="subcellular location">
    <subcellularLocation>
        <location evidence="1">Membrane</location>
        <topology evidence="1">Multi-pass membrane protein</topology>
    </subcellularLocation>
</comment>
<keyword evidence="8 16" id="KW-0472">Membrane</keyword>
<dbReference type="EMBL" id="SMFK01000020">
    <property type="protein sequence ID" value="TDD94018.1"/>
    <property type="molecule type" value="Genomic_DNA"/>
</dbReference>
<comment type="similarity">
    <text evidence="11">Belongs to the SEDS family. FtsW subfamily.</text>
</comment>
<keyword evidence="17" id="KW-0131">Cell cycle</keyword>
<dbReference type="GO" id="GO:0015648">
    <property type="term" value="F:lipid-linked peptidoglycan transporter activity"/>
    <property type="evidence" value="ECO:0007669"/>
    <property type="project" value="TreeGrafter"/>
</dbReference>
<evidence type="ECO:0000256" key="14">
    <source>
        <dbReference type="ARBA" id="ARBA00044770"/>
    </source>
</evidence>
<keyword evidence="6" id="KW-0573">Peptidoglycan synthesis</keyword>
<dbReference type="GO" id="GO:0009252">
    <property type="term" value="P:peptidoglycan biosynthetic process"/>
    <property type="evidence" value="ECO:0007669"/>
    <property type="project" value="UniProtKB-KW"/>
</dbReference>
<dbReference type="Proteomes" id="UP000295479">
    <property type="component" value="Unassembled WGS sequence"/>
</dbReference>